<organism evidence="1 2">
    <name type="scientific">Clostridium vincentii</name>
    <dbReference type="NCBI Taxonomy" id="52704"/>
    <lineage>
        <taxon>Bacteria</taxon>
        <taxon>Bacillati</taxon>
        <taxon>Bacillota</taxon>
        <taxon>Clostridia</taxon>
        <taxon>Eubacteriales</taxon>
        <taxon>Clostridiaceae</taxon>
        <taxon>Clostridium</taxon>
    </lineage>
</organism>
<gene>
    <name evidence="1" type="ORF">CLVI_16860</name>
</gene>
<dbReference type="RefSeq" id="WP_170065629.1">
    <property type="nucleotide sequence ID" value="NZ_PVXQ01000015.1"/>
</dbReference>
<reference evidence="1 2" key="1">
    <citation type="submission" date="2018-03" db="EMBL/GenBank/DDBJ databases">
        <title>Genome sequence of Clostridium vincentii DSM 10228.</title>
        <authorList>
            <person name="Poehlein A."/>
            <person name="Daniel R."/>
        </authorList>
    </citation>
    <scope>NUCLEOTIDE SEQUENCE [LARGE SCALE GENOMIC DNA]</scope>
    <source>
        <strain evidence="1 2">DSM 10228</strain>
    </source>
</reference>
<comment type="caution">
    <text evidence="1">The sequence shown here is derived from an EMBL/GenBank/DDBJ whole genome shotgun (WGS) entry which is preliminary data.</text>
</comment>
<keyword evidence="2" id="KW-1185">Reference proteome</keyword>
<evidence type="ECO:0000313" key="2">
    <source>
        <dbReference type="Proteomes" id="UP000239471"/>
    </source>
</evidence>
<proteinExistence type="predicted"/>
<sequence>MKKYNMENMKRTMRKVITRGSLLMEMAEDSMNLMTKAKIFKNISKKK</sequence>
<name>A0A2T0BF79_9CLOT</name>
<dbReference type="EMBL" id="PVXQ01000015">
    <property type="protein sequence ID" value="PRR82551.1"/>
    <property type="molecule type" value="Genomic_DNA"/>
</dbReference>
<protein>
    <submittedName>
        <fullName evidence="1">Uncharacterized protein</fullName>
    </submittedName>
</protein>
<dbReference type="Proteomes" id="UP000239471">
    <property type="component" value="Unassembled WGS sequence"/>
</dbReference>
<evidence type="ECO:0000313" key="1">
    <source>
        <dbReference type="EMBL" id="PRR82551.1"/>
    </source>
</evidence>
<accession>A0A2T0BF79</accession>
<dbReference type="AlphaFoldDB" id="A0A2T0BF79"/>